<reference evidence="3" key="2">
    <citation type="submission" date="2015-07" db="EMBL/GenBank/DDBJ databases">
        <title>Contrasting host-pathogen interactions and genome evolution in two generalist and specialist microsporidian pathogens of mosquitoes.</title>
        <authorList>
            <consortium name="The Broad Institute Genomics Platform"/>
            <consortium name="The Broad Institute Genome Sequencing Center for Infectious Disease"/>
            <person name="Cuomo C.A."/>
            <person name="Sanscrainte N.D."/>
            <person name="Goldberg J.M."/>
            <person name="Heiman D."/>
            <person name="Young S."/>
            <person name="Zeng Q."/>
            <person name="Becnel J.J."/>
            <person name="Birren B.W."/>
        </authorList>
    </citation>
    <scope>NUCLEOTIDE SEQUENCE [LARGE SCALE GENOMIC DNA]</scope>
    <source>
        <strain evidence="3">USNM 41457</strain>
    </source>
</reference>
<dbReference type="Proteomes" id="UP000003163">
    <property type="component" value="Unassembled WGS sequence"/>
</dbReference>
<dbReference type="InParanoid" id="J9DQN4"/>
<gene>
    <name evidence="2" type="ORF">EDEG_00945</name>
</gene>
<dbReference type="Pfam" id="PF08313">
    <property type="entry name" value="SCA7"/>
    <property type="match status" value="1"/>
</dbReference>
<name>J9DQN4_EDHAE</name>
<dbReference type="VEuPathDB" id="MicrosporidiaDB:EDEG_00945"/>
<reference evidence="2 3" key="1">
    <citation type="submission" date="2011-08" db="EMBL/GenBank/DDBJ databases">
        <authorList>
            <person name="Liu Z.J."/>
            <person name="Shi F.L."/>
            <person name="Lu J.Q."/>
            <person name="Li M."/>
            <person name="Wang Z.L."/>
        </authorList>
    </citation>
    <scope>NUCLEOTIDE SEQUENCE [LARGE SCALE GENOMIC DNA]</scope>
    <source>
        <strain evidence="2 3">USNM 41457</strain>
    </source>
</reference>
<evidence type="ECO:0000313" key="3">
    <source>
        <dbReference type="Proteomes" id="UP000003163"/>
    </source>
</evidence>
<feature type="domain" description="SCA7" evidence="1">
    <location>
        <begin position="59"/>
        <end position="131"/>
    </location>
</feature>
<dbReference type="OMA" id="CNDMILT"/>
<comment type="caution">
    <text evidence="2">The sequence shown here is derived from an EMBL/GenBank/DDBJ whole genome shotgun (WGS) entry which is preliminary data.</text>
</comment>
<accession>J9DQN4</accession>
<dbReference type="HOGENOM" id="CLU_1441034_0_0_1"/>
<evidence type="ECO:0000313" key="2">
    <source>
        <dbReference type="EMBL" id="EJW04875.1"/>
    </source>
</evidence>
<dbReference type="OrthoDB" id="21678at2759"/>
<dbReference type="InterPro" id="IPR013243">
    <property type="entry name" value="SCA7_dom"/>
</dbReference>
<dbReference type="AlphaFoldDB" id="J9DQN4"/>
<protein>
    <recommendedName>
        <fullName evidence="1">SCA7 domain-containing protein</fullName>
    </recommendedName>
</protein>
<proteinExistence type="predicted"/>
<organism evidence="2 3">
    <name type="scientific">Edhazardia aedis (strain USNM 41457)</name>
    <name type="common">Microsporidian parasite</name>
    <dbReference type="NCBI Taxonomy" id="1003232"/>
    <lineage>
        <taxon>Eukaryota</taxon>
        <taxon>Fungi</taxon>
        <taxon>Fungi incertae sedis</taxon>
        <taxon>Microsporidia</taxon>
        <taxon>Edhazardia</taxon>
    </lineage>
</organism>
<dbReference type="PROSITE" id="PS51505">
    <property type="entry name" value="SCA7"/>
    <property type="match status" value="1"/>
</dbReference>
<sequence>MDRKENFLKRSFLNTKLFINENYKKMYCKCKICEKIMPLNTLNSHFCFNLCSQSLAKRKKRNEENLDLEKHCGVDIVNDQTKEIVGKCKNGFTCKIHTLDEKRKVLGRMYSVDMLIRIINDDKIRKKKKSVFKVKKNEPAIEVDENTKTIIKDLKPVVTYRWYFPRYENDCMLFRSFFPQKNPRENKK</sequence>
<evidence type="ECO:0000259" key="1">
    <source>
        <dbReference type="PROSITE" id="PS51505"/>
    </source>
</evidence>
<keyword evidence="3" id="KW-1185">Reference proteome</keyword>
<dbReference type="EMBL" id="AFBI03000012">
    <property type="protein sequence ID" value="EJW04875.1"/>
    <property type="molecule type" value="Genomic_DNA"/>
</dbReference>